<feature type="non-terminal residue" evidence="2">
    <location>
        <position position="48"/>
    </location>
</feature>
<dbReference type="Proteomes" id="UP000029120">
    <property type="component" value="Unassembled WGS sequence"/>
</dbReference>
<feature type="compositionally biased region" description="Basic and acidic residues" evidence="1">
    <location>
        <begin position="1"/>
        <end position="16"/>
    </location>
</feature>
<dbReference type="OMA" id="WRWNMIS"/>
<feature type="non-terminal residue" evidence="2">
    <location>
        <position position="1"/>
    </location>
</feature>
<sequence length="48" mass="5373">QQVESSRNENQEESRDSPSSLVATISELLRYKNAGNEAVRTGKYMEAV</sequence>
<evidence type="ECO:0000313" key="2">
    <source>
        <dbReference type="EMBL" id="KFK22649.1"/>
    </source>
</evidence>
<feature type="region of interest" description="Disordered" evidence="1">
    <location>
        <begin position="1"/>
        <end position="20"/>
    </location>
</feature>
<name>A0A087FYE7_ARAAL</name>
<dbReference type="PANTHER" id="PTHR45181">
    <property type="entry name" value="HEAT SHOCK PROTEIN DNAJ WITH TETRATRICOPEPTIDE REPEAT-CONTAINING PROTEIN"/>
    <property type="match status" value="1"/>
</dbReference>
<protein>
    <submittedName>
        <fullName evidence="2">Uncharacterized protein</fullName>
    </submittedName>
</protein>
<gene>
    <name evidence="2" type="ORF">AALP_AAs50528U000100</name>
</gene>
<dbReference type="EMBL" id="KL986917">
    <property type="protein sequence ID" value="KFK22649.1"/>
    <property type="molecule type" value="Genomic_DNA"/>
</dbReference>
<accession>A0A087FYE7</accession>
<dbReference type="OrthoDB" id="10250354at2759"/>
<dbReference type="PANTHER" id="PTHR45181:SF8">
    <property type="entry name" value="HEAT SHOCK PROTEIN DNAJ WITH TETRATRICOPEPTIDE REPEAT-CONTAINING PROTEIN"/>
    <property type="match status" value="1"/>
</dbReference>
<evidence type="ECO:0000313" key="3">
    <source>
        <dbReference type="Proteomes" id="UP000029120"/>
    </source>
</evidence>
<proteinExistence type="predicted"/>
<dbReference type="AlphaFoldDB" id="A0A087FYE7"/>
<organism evidence="2 3">
    <name type="scientific">Arabis alpina</name>
    <name type="common">Alpine rock-cress</name>
    <dbReference type="NCBI Taxonomy" id="50452"/>
    <lineage>
        <taxon>Eukaryota</taxon>
        <taxon>Viridiplantae</taxon>
        <taxon>Streptophyta</taxon>
        <taxon>Embryophyta</taxon>
        <taxon>Tracheophyta</taxon>
        <taxon>Spermatophyta</taxon>
        <taxon>Magnoliopsida</taxon>
        <taxon>eudicotyledons</taxon>
        <taxon>Gunneridae</taxon>
        <taxon>Pentapetalae</taxon>
        <taxon>rosids</taxon>
        <taxon>malvids</taxon>
        <taxon>Brassicales</taxon>
        <taxon>Brassicaceae</taxon>
        <taxon>Arabideae</taxon>
        <taxon>Arabis</taxon>
    </lineage>
</organism>
<reference evidence="3" key="1">
    <citation type="journal article" date="2015" name="Nat. Plants">
        <title>Genome expansion of Arabis alpina linked with retrotransposition and reduced symmetric DNA methylation.</title>
        <authorList>
            <person name="Willing E.M."/>
            <person name="Rawat V."/>
            <person name="Mandakova T."/>
            <person name="Maumus F."/>
            <person name="James G.V."/>
            <person name="Nordstroem K.J."/>
            <person name="Becker C."/>
            <person name="Warthmann N."/>
            <person name="Chica C."/>
            <person name="Szarzynska B."/>
            <person name="Zytnicki M."/>
            <person name="Albani M.C."/>
            <person name="Kiefer C."/>
            <person name="Bergonzi S."/>
            <person name="Castaings L."/>
            <person name="Mateos J.L."/>
            <person name="Berns M.C."/>
            <person name="Bujdoso N."/>
            <person name="Piofczyk T."/>
            <person name="de Lorenzo L."/>
            <person name="Barrero-Sicilia C."/>
            <person name="Mateos I."/>
            <person name="Piednoel M."/>
            <person name="Hagmann J."/>
            <person name="Chen-Min-Tao R."/>
            <person name="Iglesias-Fernandez R."/>
            <person name="Schuster S.C."/>
            <person name="Alonso-Blanco C."/>
            <person name="Roudier F."/>
            <person name="Carbonero P."/>
            <person name="Paz-Ares J."/>
            <person name="Davis S.J."/>
            <person name="Pecinka A."/>
            <person name="Quesneville H."/>
            <person name="Colot V."/>
            <person name="Lysak M.A."/>
            <person name="Weigel D."/>
            <person name="Coupland G."/>
            <person name="Schneeberger K."/>
        </authorList>
    </citation>
    <scope>NUCLEOTIDE SEQUENCE [LARGE SCALE GENOMIC DNA]</scope>
    <source>
        <strain evidence="3">cv. Pajares</strain>
    </source>
</reference>
<evidence type="ECO:0000256" key="1">
    <source>
        <dbReference type="SAM" id="MobiDB-lite"/>
    </source>
</evidence>
<dbReference type="Gramene" id="KFK22649">
    <property type="protein sequence ID" value="KFK22649"/>
    <property type="gene ID" value="AALP_AAs50528U000100"/>
</dbReference>
<keyword evidence="3" id="KW-1185">Reference proteome</keyword>